<dbReference type="GO" id="GO:0006233">
    <property type="term" value="P:dTDP biosynthetic process"/>
    <property type="evidence" value="ECO:0007669"/>
    <property type="project" value="InterPro"/>
</dbReference>
<feature type="binding site" evidence="11">
    <location>
        <begin position="21"/>
        <end position="28"/>
    </location>
    <ligand>
        <name>ATP</name>
        <dbReference type="ChEBI" id="CHEBI:30616"/>
    </ligand>
</feature>
<comment type="catalytic activity">
    <reaction evidence="9 11">
        <text>dTMP + ATP = dTDP + ADP</text>
        <dbReference type="Rhea" id="RHEA:13517"/>
        <dbReference type="ChEBI" id="CHEBI:30616"/>
        <dbReference type="ChEBI" id="CHEBI:58369"/>
        <dbReference type="ChEBI" id="CHEBI:63528"/>
        <dbReference type="ChEBI" id="CHEBI:456216"/>
        <dbReference type="EC" id="2.7.4.9"/>
    </reaction>
</comment>
<accession>A0AAP4CC61</accession>
<name>A0AAP4CC61_9MICC</name>
<keyword evidence="6 11" id="KW-0547">Nucleotide-binding</keyword>
<evidence type="ECO:0000259" key="12">
    <source>
        <dbReference type="Pfam" id="PF02223"/>
    </source>
</evidence>
<dbReference type="InterPro" id="IPR018094">
    <property type="entry name" value="Thymidylate_kinase"/>
</dbReference>
<evidence type="ECO:0000256" key="11">
    <source>
        <dbReference type="HAMAP-Rule" id="MF_00165"/>
    </source>
</evidence>
<dbReference type="InterPro" id="IPR027417">
    <property type="entry name" value="P-loop_NTPase"/>
</dbReference>
<dbReference type="SUPFAM" id="SSF52540">
    <property type="entry name" value="P-loop containing nucleoside triphosphate hydrolases"/>
    <property type="match status" value="1"/>
</dbReference>
<dbReference type="GO" id="GO:0006235">
    <property type="term" value="P:dTTP biosynthetic process"/>
    <property type="evidence" value="ECO:0007669"/>
    <property type="project" value="UniProtKB-UniRule"/>
</dbReference>
<dbReference type="Gene3D" id="3.40.50.300">
    <property type="entry name" value="P-loop containing nucleotide triphosphate hydrolases"/>
    <property type="match status" value="1"/>
</dbReference>
<sequence>MQGDSTQQPRNLSGVFIVFEGGDGTGKSTQARLLAESLRSAGLRVETTREPGGTPVSEALRGIVLDPTYAPMDPITEALIYAAARSAHVNDKILPWLRDGSVVISDRFLDSSLAYQGAGRGLGLETVSAINAPAVRGLKPDLTIVLTMPVADSRARQGERGTSDRIEAESDEFHGTLMEEFERIAALDPQRYLVIDARASIEDIAQQIYAAAAPLLDAKPRSAGENA</sequence>
<proteinExistence type="inferred from homology"/>
<keyword evidence="5 11" id="KW-0545">Nucleotide biosynthesis</keyword>
<dbReference type="Proteomes" id="UP001240483">
    <property type="component" value="Unassembled WGS sequence"/>
</dbReference>
<dbReference type="EMBL" id="JASODW010000007">
    <property type="protein sequence ID" value="MDK6275466.1"/>
    <property type="molecule type" value="Genomic_DNA"/>
</dbReference>
<dbReference type="AlphaFoldDB" id="A0AAP4CC61"/>
<dbReference type="FunFam" id="3.40.50.300:FF:000225">
    <property type="entry name" value="Thymidylate kinase"/>
    <property type="match status" value="1"/>
</dbReference>
<evidence type="ECO:0000256" key="3">
    <source>
        <dbReference type="ARBA" id="ARBA00017144"/>
    </source>
</evidence>
<reference evidence="13" key="1">
    <citation type="submission" date="2023-05" db="EMBL/GenBank/DDBJ databases">
        <title>Cataloging the Phylogenetic Diversity of Human Bladder Bacteria.</title>
        <authorList>
            <person name="Du J."/>
        </authorList>
    </citation>
    <scope>NUCLEOTIDE SEQUENCE</scope>
    <source>
        <strain evidence="13">UMB9978</strain>
    </source>
</reference>
<comment type="function">
    <text evidence="10 11">Phosphorylation of dTMP to form dTDP in both de novo and salvage pathways of dTTP synthesis.</text>
</comment>
<dbReference type="RefSeq" id="WP_285333302.1">
    <property type="nucleotide sequence ID" value="NZ_JASODW010000007.1"/>
</dbReference>
<comment type="similarity">
    <text evidence="1 11">Belongs to the thymidylate kinase family.</text>
</comment>
<dbReference type="PANTHER" id="PTHR10344">
    <property type="entry name" value="THYMIDYLATE KINASE"/>
    <property type="match status" value="1"/>
</dbReference>
<comment type="caution">
    <text evidence="13">The sequence shown here is derived from an EMBL/GenBank/DDBJ whole genome shotgun (WGS) entry which is preliminary data.</text>
</comment>
<feature type="domain" description="Thymidylate kinase-like" evidence="12">
    <location>
        <begin position="19"/>
        <end position="208"/>
    </location>
</feature>
<evidence type="ECO:0000256" key="5">
    <source>
        <dbReference type="ARBA" id="ARBA00022727"/>
    </source>
</evidence>
<keyword evidence="8 11" id="KW-0067">ATP-binding</keyword>
<keyword evidence="7 11" id="KW-0418">Kinase</keyword>
<evidence type="ECO:0000256" key="8">
    <source>
        <dbReference type="ARBA" id="ARBA00022840"/>
    </source>
</evidence>
<dbReference type="GO" id="GO:0004798">
    <property type="term" value="F:dTMP kinase activity"/>
    <property type="evidence" value="ECO:0007669"/>
    <property type="project" value="UniProtKB-UniRule"/>
</dbReference>
<evidence type="ECO:0000256" key="9">
    <source>
        <dbReference type="ARBA" id="ARBA00048743"/>
    </source>
</evidence>
<dbReference type="GO" id="GO:0005829">
    <property type="term" value="C:cytosol"/>
    <property type="evidence" value="ECO:0007669"/>
    <property type="project" value="TreeGrafter"/>
</dbReference>
<dbReference type="NCBIfam" id="TIGR00041">
    <property type="entry name" value="DTMP_kinase"/>
    <property type="match status" value="1"/>
</dbReference>
<dbReference type="InterPro" id="IPR039430">
    <property type="entry name" value="Thymidylate_kin-like_dom"/>
</dbReference>
<evidence type="ECO:0000256" key="7">
    <source>
        <dbReference type="ARBA" id="ARBA00022777"/>
    </source>
</evidence>
<keyword evidence="4 11" id="KW-0808">Transferase</keyword>
<organism evidence="13 14">
    <name type="scientific">Pseudoglutamicibacter cumminsii</name>
    <dbReference type="NCBI Taxonomy" id="156979"/>
    <lineage>
        <taxon>Bacteria</taxon>
        <taxon>Bacillati</taxon>
        <taxon>Actinomycetota</taxon>
        <taxon>Actinomycetes</taxon>
        <taxon>Micrococcales</taxon>
        <taxon>Micrococcaceae</taxon>
        <taxon>Pseudoglutamicibacter</taxon>
    </lineage>
</organism>
<evidence type="ECO:0000313" key="13">
    <source>
        <dbReference type="EMBL" id="MDK6275466.1"/>
    </source>
</evidence>
<evidence type="ECO:0000313" key="14">
    <source>
        <dbReference type="Proteomes" id="UP001240483"/>
    </source>
</evidence>
<evidence type="ECO:0000256" key="1">
    <source>
        <dbReference type="ARBA" id="ARBA00009776"/>
    </source>
</evidence>
<evidence type="ECO:0000256" key="10">
    <source>
        <dbReference type="ARBA" id="ARBA00057735"/>
    </source>
</evidence>
<dbReference type="HAMAP" id="MF_00165">
    <property type="entry name" value="Thymidylate_kinase"/>
    <property type="match status" value="1"/>
</dbReference>
<evidence type="ECO:0000256" key="2">
    <source>
        <dbReference type="ARBA" id="ARBA00012980"/>
    </source>
</evidence>
<gene>
    <name evidence="11 13" type="primary">tmk</name>
    <name evidence="13" type="ORF">QP116_06945</name>
</gene>
<protein>
    <recommendedName>
        <fullName evidence="3 11">Thymidylate kinase</fullName>
        <ecNumber evidence="2 11">2.7.4.9</ecNumber>
    </recommendedName>
    <alternativeName>
        <fullName evidence="11">dTMP kinase</fullName>
    </alternativeName>
</protein>
<dbReference type="GO" id="GO:0005524">
    <property type="term" value="F:ATP binding"/>
    <property type="evidence" value="ECO:0007669"/>
    <property type="project" value="UniProtKB-UniRule"/>
</dbReference>
<dbReference type="CDD" id="cd01672">
    <property type="entry name" value="TMPK"/>
    <property type="match status" value="1"/>
</dbReference>
<dbReference type="PANTHER" id="PTHR10344:SF4">
    <property type="entry name" value="UMP-CMP KINASE 2, MITOCHONDRIAL"/>
    <property type="match status" value="1"/>
</dbReference>
<dbReference type="PROSITE" id="PS01331">
    <property type="entry name" value="THYMIDYLATE_KINASE"/>
    <property type="match status" value="1"/>
</dbReference>
<evidence type="ECO:0000256" key="6">
    <source>
        <dbReference type="ARBA" id="ARBA00022741"/>
    </source>
</evidence>
<dbReference type="Pfam" id="PF02223">
    <property type="entry name" value="Thymidylate_kin"/>
    <property type="match status" value="1"/>
</dbReference>
<dbReference type="EC" id="2.7.4.9" evidence="2 11"/>
<dbReference type="GO" id="GO:0006227">
    <property type="term" value="P:dUDP biosynthetic process"/>
    <property type="evidence" value="ECO:0007669"/>
    <property type="project" value="TreeGrafter"/>
</dbReference>
<dbReference type="InterPro" id="IPR018095">
    <property type="entry name" value="Thymidylate_kin_CS"/>
</dbReference>
<evidence type="ECO:0000256" key="4">
    <source>
        <dbReference type="ARBA" id="ARBA00022679"/>
    </source>
</evidence>